<dbReference type="RefSeq" id="WP_020996207.1">
    <property type="nucleotide sequence ID" value="NZ_CP011133.1"/>
</dbReference>
<sequence length="176" mass="19162">MQVRVTINPILFPELINYLESKPSGQRSSSLLALANRALLAGDNFIPGVVRETSKKRKSEQKKSVRGPNIEKETGLMTSQRDGHLPKENEDKEPKFRHVVSDDIVNTGPPFGEGDDIQHLEVNDGQLSTANLISQPELTGNEPEPNPGDKSGFGEAGNNQGSGVNVKGTPRRVRIS</sequence>
<evidence type="ECO:0000313" key="2">
    <source>
        <dbReference type="EMBL" id="AKE62101.1"/>
    </source>
</evidence>
<keyword evidence="2" id="KW-0614">Plasmid</keyword>
<protein>
    <submittedName>
        <fullName evidence="2">Uncharacterized protein</fullName>
    </submittedName>
</protein>
<feature type="compositionally biased region" description="Basic and acidic residues" evidence="1">
    <location>
        <begin position="81"/>
        <end position="101"/>
    </location>
</feature>
<reference evidence="2 3" key="1">
    <citation type="submission" date="2015-03" db="EMBL/GenBank/DDBJ databases">
        <title>Complete genome sequence of Citrobacter amalonaticus Y19.</title>
        <authorList>
            <person name="Park S."/>
        </authorList>
    </citation>
    <scope>NUCLEOTIDE SEQUENCE [LARGE SCALE GENOMIC DNA]</scope>
    <source>
        <strain evidence="2 3">Y19</strain>
        <plasmid evidence="3">Plasmid</plasmid>
    </source>
</reference>
<gene>
    <name evidence="2" type="ORF">F384_26385</name>
</gene>
<geneLocation type="plasmid" evidence="2">
    <name>unnamed</name>
</geneLocation>
<organism evidence="2 3">
    <name type="scientific">Citrobacter amalonaticus Y19</name>
    <dbReference type="NCBI Taxonomy" id="1261127"/>
    <lineage>
        <taxon>Bacteria</taxon>
        <taxon>Pseudomonadati</taxon>
        <taxon>Pseudomonadota</taxon>
        <taxon>Gammaproteobacteria</taxon>
        <taxon>Enterobacterales</taxon>
        <taxon>Enterobacteriaceae</taxon>
        <taxon>Citrobacter</taxon>
    </lineage>
</organism>
<evidence type="ECO:0000256" key="1">
    <source>
        <dbReference type="SAM" id="MobiDB-lite"/>
    </source>
</evidence>
<dbReference type="Proteomes" id="UP000034085">
    <property type="component" value="Plasmid"/>
</dbReference>
<proteinExistence type="predicted"/>
<evidence type="ECO:0000313" key="3">
    <source>
        <dbReference type="Proteomes" id="UP000034085"/>
    </source>
</evidence>
<dbReference type="HOGENOM" id="CLU_1522572_0_0_6"/>
<dbReference type="OrthoDB" id="6628146at2"/>
<feature type="compositionally biased region" description="Polar residues" evidence="1">
    <location>
        <begin position="125"/>
        <end position="138"/>
    </location>
</feature>
<dbReference type="EMBL" id="CP011133">
    <property type="protein sequence ID" value="AKE62101.1"/>
    <property type="molecule type" value="Genomic_DNA"/>
</dbReference>
<name>A0A0F6U078_CITAM</name>
<dbReference type="KEGG" id="cama:F384_26385"/>
<feature type="region of interest" description="Disordered" evidence="1">
    <location>
        <begin position="52"/>
        <end position="176"/>
    </location>
</feature>
<dbReference type="AlphaFoldDB" id="A0A0F6U078"/>
<accession>A0A0F6U078</accession>
<dbReference type="PATRIC" id="fig|1261127.3.peg.5474"/>